<dbReference type="EMBL" id="FOTY01000007">
    <property type="protein sequence ID" value="SFL88223.1"/>
    <property type="molecule type" value="Genomic_DNA"/>
</dbReference>
<feature type="domain" description="ABC transporter" evidence="9">
    <location>
        <begin position="301"/>
        <end position="536"/>
    </location>
</feature>
<evidence type="ECO:0000256" key="1">
    <source>
        <dbReference type="ARBA" id="ARBA00004202"/>
    </source>
</evidence>
<evidence type="ECO:0000256" key="6">
    <source>
        <dbReference type="ARBA" id="ARBA00022840"/>
    </source>
</evidence>
<organism evidence="10 11">
    <name type="scientific">Salibacterium qingdaonense</name>
    <dbReference type="NCBI Taxonomy" id="266892"/>
    <lineage>
        <taxon>Bacteria</taxon>
        <taxon>Bacillati</taxon>
        <taxon>Bacillota</taxon>
        <taxon>Bacilli</taxon>
        <taxon>Bacillales</taxon>
        <taxon>Bacillaceae</taxon>
    </lineage>
</organism>
<protein>
    <submittedName>
        <fullName evidence="10">Energy-coupling factor transport system ATP-binding protein</fullName>
    </submittedName>
</protein>
<evidence type="ECO:0000313" key="11">
    <source>
        <dbReference type="Proteomes" id="UP000199668"/>
    </source>
</evidence>
<evidence type="ECO:0000256" key="4">
    <source>
        <dbReference type="ARBA" id="ARBA00022475"/>
    </source>
</evidence>
<gene>
    <name evidence="10" type="ORF">SAMN04488054_10771</name>
</gene>
<evidence type="ECO:0000259" key="9">
    <source>
        <dbReference type="PROSITE" id="PS50893"/>
    </source>
</evidence>
<evidence type="ECO:0000256" key="5">
    <source>
        <dbReference type="ARBA" id="ARBA00022741"/>
    </source>
</evidence>
<dbReference type="InterPro" id="IPR027417">
    <property type="entry name" value="P-loop_NTPase"/>
</dbReference>
<keyword evidence="5" id="KW-0547">Nucleotide-binding</keyword>
<reference evidence="10 11" key="1">
    <citation type="submission" date="2016-10" db="EMBL/GenBank/DDBJ databases">
        <authorList>
            <person name="de Groot N.N."/>
        </authorList>
    </citation>
    <scope>NUCLEOTIDE SEQUENCE [LARGE SCALE GENOMIC DNA]</scope>
    <source>
        <strain evidence="10 11">CGMCC 1.6134</strain>
    </source>
</reference>
<dbReference type="SMART" id="SM00382">
    <property type="entry name" value="AAA"/>
    <property type="match status" value="2"/>
</dbReference>
<evidence type="ECO:0000256" key="8">
    <source>
        <dbReference type="ARBA" id="ARBA00023136"/>
    </source>
</evidence>
<dbReference type="GO" id="GO:0042626">
    <property type="term" value="F:ATPase-coupled transmembrane transporter activity"/>
    <property type="evidence" value="ECO:0007669"/>
    <property type="project" value="TreeGrafter"/>
</dbReference>
<evidence type="ECO:0000256" key="2">
    <source>
        <dbReference type="ARBA" id="ARBA00005417"/>
    </source>
</evidence>
<dbReference type="PROSITE" id="PS00211">
    <property type="entry name" value="ABC_TRANSPORTER_1"/>
    <property type="match status" value="1"/>
</dbReference>
<dbReference type="STRING" id="266892.SAMN04488054_10771"/>
<evidence type="ECO:0000256" key="3">
    <source>
        <dbReference type="ARBA" id="ARBA00022448"/>
    </source>
</evidence>
<keyword evidence="8" id="KW-0472">Membrane</keyword>
<dbReference type="InterPro" id="IPR003439">
    <property type="entry name" value="ABC_transporter-like_ATP-bd"/>
</dbReference>
<evidence type="ECO:0000313" key="10">
    <source>
        <dbReference type="EMBL" id="SFL88223.1"/>
    </source>
</evidence>
<sequence>MIMTPPIIELKQVSFSYPSSGESVLHDVSLSVERGDFLAVIGGNGSGKTTLCKTFNGLIPHYYNGELAGVIRINGEAAQDTNTALLSKTVGYVYQDFESQLVRPRVLDEVRFAPLNYGWQDYKERGDEALDMLGLNDIKDEFIWQLSGGQKHLTALASVLSLQPDVIIVDEPVAQLDPVHAREIYYTLQYLNREHGITIIVIEHHTEFIAEFAQSVLLMDAGTVKWKKPTSEAMRCTTELQDHNILPPPVTRLAEAVDAEASRAPITLEEGTDWFRPWVPATSPRHIRPVPPAASKRAEIASFDGVTQGYKTVEKSFKWIFEDLSLSFYEGERIALVGGNGAGKSSLLKMLTGILRPRKGHITAAGQALHGTSPEKIAELVTYIYQNPEEMFIEDNIRADIEYFLKARKSPETSTYADELCRLFSLEDLQHKDGRLLSGGQQRRASLAIGLGTQPSLLLLDEPTSSLDINSREEVARLLHELKEHVKTVVTATHDMDLVAEWASRVIVLNEGTVEYDGGPRGLFSSHELMRRCSLYPPQIVRLSEKLGIQPSALDIHEFLPFVKGGGPCYESYPSVAFENQR</sequence>
<keyword evidence="7" id="KW-1278">Translocase</keyword>
<dbReference type="PANTHER" id="PTHR43553">
    <property type="entry name" value="HEAVY METAL TRANSPORTER"/>
    <property type="match status" value="1"/>
</dbReference>
<dbReference type="InterPro" id="IPR050095">
    <property type="entry name" value="ECF_ABC_transporter_ATP-bd"/>
</dbReference>
<keyword evidence="6 10" id="KW-0067">ATP-binding</keyword>
<proteinExistence type="inferred from homology"/>
<dbReference type="AlphaFoldDB" id="A0A1I4LBR3"/>
<accession>A0A1I4LBR3</accession>
<dbReference type="GO" id="GO:0005524">
    <property type="term" value="F:ATP binding"/>
    <property type="evidence" value="ECO:0007669"/>
    <property type="project" value="UniProtKB-KW"/>
</dbReference>
<keyword evidence="11" id="KW-1185">Reference proteome</keyword>
<dbReference type="PANTHER" id="PTHR43553:SF24">
    <property type="entry name" value="ENERGY-COUPLING FACTOR TRANSPORTER ATP-BINDING PROTEIN ECFA1"/>
    <property type="match status" value="1"/>
</dbReference>
<dbReference type="InterPro" id="IPR003593">
    <property type="entry name" value="AAA+_ATPase"/>
</dbReference>
<evidence type="ECO:0000256" key="7">
    <source>
        <dbReference type="ARBA" id="ARBA00022967"/>
    </source>
</evidence>
<comment type="subcellular location">
    <subcellularLocation>
        <location evidence="1">Cell membrane</location>
        <topology evidence="1">Peripheral membrane protein</topology>
    </subcellularLocation>
</comment>
<keyword evidence="3" id="KW-0813">Transport</keyword>
<dbReference type="Proteomes" id="UP000199668">
    <property type="component" value="Unassembled WGS sequence"/>
</dbReference>
<dbReference type="Gene3D" id="3.40.50.300">
    <property type="entry name" value="P-loop containing nucleotide triphosphate hydrolases"/>
    <property type="match status" value="2"/>
</dbReference>
<dbReference type="CDD" id="cd03225">
    <property type="entry name" value="ABC_cobalt_CbiO_domain1"/>
    <property type="match status" value="2"/>
</dbReference>
<keyword evidence="4" id="KW-1003">Cell membrane</keyword>
<name>A0A1I4LBR3_9BACI</name>
<dbReference type="SUPFAM" id="SSF52540">
    <property type="entry name" value="P-loop containing nucleoside triphosphate hydrolases"/>
    <property type="match status" value="2"/>
</dbReference>
<dbReference type="InterPro" id="IPR015856">
    <property type="entry name" value="ABC_transpr_CbiO/EcfA_su"/>
</dbReference>
<dbReference type="PROSITE" id="PS50893">
    <property type="entry name" value="ABC_TRANSPORTER_2"/>
    <property type="match status" value="2"/>
</dbReference>
<dbReference type="Pfam" id="PF00005">
    <property type="entry name" value="ABC_tran"/>
    <property type="match status" value="2"/>
</dbReference>
<dbReference type="GO" id="GO:0043190">
    <property type="term" value="C:ATP-binding cassette (ABC) transporter complex"/>
    <property type="evidence" value="ECO:0007669"/>
    <property type="project" value="TreeGrafter"/>
</dbReference>
<dbReference type="InterPro" id="IPR017871">
    <property type="entry name" value="ABC_transporter-like_CS"/>
</dbReference>
<comment type="similarity">
    <text evidence="2">Belongs to the ABC transporter superfamily.</text>
</comment>
<dbReference type="GO" id="GO:0016887">
    <property type="term" value="F:ATP hydrolysis activity"/>
    <property type="evidence" value="ECO:0007669"/>
    <property type="project" value="InterPro"/>
</dbReference>
<feature type="domain" description="ABC transporter" evidence="9">
    <location>
        <begin position="8"/>
        <end position="246"/>
    </location>
</feature>